<sequence length="171" mass="18564">MEKESRGEVRVIGPDEAPSFWQPVPANGFVRCILSGRELGTGFSMGTQTVAPGCMVREHSHDRHDEVIHVTAGQGFARIEGEDRPIEPGSTVFLGRNRKHGFVNPGPAPMSFVWFLAPGGLEDFFAAIGRPRSPGEPAPEPFPRPADVAEIERRTVFGWADQMPGSRSGGD</sequence>
<dbReference type="InterPro" id="IPR013096">
    <property type="entry name" value="Cupin_2"/>
</dbReference>
<protein>
    <submittedName>
        <fullName evidence="2">Cupin domain-containing protein</fullName>
    </submittedName>
</protein>
<dbReference type="Pfam" id="PF07883">
    <property type="entry name" value="Cupin_2"/>
    <property type="match status" value="1"/>
</dbReference>
<organism evidence="2 3">
    <name type="scientific">Plastoroseomonas hellenica</name>
    <dbReference type="NCBI Taxonomy" id="2687306"/>
    <lineage>
        <taxon>Bacteria</taxon>
        <taxon>Pseudomonadati</taxon>
        <taxon>Pseudomonadota</taxon>
        <taxon>Alphaproteobacteria</taxon>
        <taxon>Acetobacterales</taxon>
        <taxon>Acetobacteraceae</taxon>
        <taxon>Plastoroseomonas</taxon>
    </lineage>
</organism>
<feature type="domain" description="Cupin type-2" evidence="1">
    <location>
        <begin position="47"/>
        <end position="115"/>
    </location>
</feature>
<proteinExistence type="predicted"/>
<dbReference type="EMBL" id="JAAGBB010000009">
    <property type="protein sequence ID" value="MBR0664596.1"/>
    <property type="molecule type" value="Genomic_DNA"/>
</dbReference>
<name>A0ABS5EWB5_9PROT</name>
<dbReference type="PANTHER" id="PTHR36440:SF1">
    <property type="entry name" value="PUTATIVE (AFU_ORTHOLOGUE AFUA_8G07350)-RELATED"/>
    <property type="match status" value="1"/>
</dbReference>
<evidence type="ECO:0000313" key="2">
    <source>
        <dbReference type="EMBL" id="MBR0664596.1"/>
    </source>
</evidence>
<evidence type="ECO:0000313" key="3">
    <source>
        <dbReference type="Proteomes" id="UP001196870"/>
    </source>
</evidence>
<dbReference type="Proteomes" id="UP001196870">
    <property type="component" value="Unassembled WGS sequence"/>
</dbReference>
<comment type="caution">
    <text evidence="2">The sequence shown here is derived from an EMBL/GenBank/DDBJ whole genome shotgun (WGS) entry which is preliminary data.</text>
</comment>
<dbReference type="Gene3D" id="2.60.120.10">
    <property type="entry name" value="Jelly Rolls"/>
    <property type="match status" value="1"/>
</dbReference>
<keyword evidence="3" id="KW-1185">Reference proteome</keyword>
<dbReference type="InterPro" id="IPR011051">
    <property type="entry name" value="RmlC_Cupin_sf"/>
</dbReference>
<dbReference type="SUPFAM" id="SSF51182">
    <property type="entry name" value="RmlC-like cupins"/>
    <property type="match status" value="1"/>
</dbReference>
<gene>
    <name evidence="2" type="ORF">GXW71_09550</name>
</gene>
<accession>A0ABS5EWB5</accession>
<dbReference type="PANTHER" id="PTHR36440">
    <property type="entry name" value="PUTATIVE (AFU_ORTHOLOGUE AFUA_8G07350)-RELATED"/>
    <property type="match status" value="1"/>
</dbReference>
<reference evidence="3" key="1">
    <citation type="journal article" date="2021" name="Syst. Appl. Microbiol.">
        <title>Roseomonas hellenica sp. nov., isolated from roots of wild-growing Alkanna tinctoria.</title>
        <authorList>
            <person name="Rat A."/>
            <person name="Naranjo H.D."/>
            <person name="Lebbe L."/>
            <person name="Cnockaert M."/>
            <person name="Krigas N."/>
            <person name="Grigoriadou K."/>
            <person name="Maloupa E."/>
            <person name="Willems A."/>
        </authorList>
    </citation>
    <scope>NUCLEOTIDE SEQUENCE [LARGE SCALE GENOMIC DNA]</scope>
    <source>
        <strain evidence="3">LMG 31523</strain>
    </source>
</reference>
<dbReference type="RefSeq" id="WP_211852262.1">
    <property type="nucleotide sequence ID" value="NZ_JAAGBB010000009.1"/>
</dbReference>
<evidence type="ECO:0000259" key="1">
    <source>
        <dbReference type="Pfam" id="PF07883"/>
    </source>
</evidence>
<dbReference type="InterPro" id="IPR053146">
    <property type="entry name" value="QDO-like"/>
</dbReference>
<dbReference type="InterPro" id="IPR014710">
    <property type="entry name" value="RmlC-like_jellyroll"/>
</dbReference>